<comment type="similarity">
    <text evidence="3">Belongs to the WD repeat LEC14B family.</text>
</comment>
<evidence type="ECO:0000256" key="5">
    <source>
        <dbReference type="SAM" id="MobiDB-lite"/>
    </source>
</evidence>
<dbReference type="GO" id="GO:0080008">
    <property type="term" value="C:Cul4-RING E3 ubiquitin ligase complex"/>
    <property type="evidence" value="ECO:0007669"/>
    <property type="project" value="TreeGrafter"/>
</dbReference>
<feature type="compositionally biased region" description="Pro residues" evidence="5">
    <location>
        <begin position="169"/>
        <end position="179"/>
    </location>
</feature>
<proteinExistence type="inferred from homology"/>
<dbReference type="FunFam" id="2.130.10.10:FF:000557">
    <property type="entry name" value="WD repeat protein"/>
    <property type="match status" value="1"/>
</dbReference>
<dbReference type="EMBL" id="JALJOS010000033">
    <property type="protein sequence ID" value="KAK9822310.1"/>
    <property type="molecule type" value="Genomic_DNA"/>
</dbReference>
<keyword evidence="7" id="KW-1185">Reference proteome</keyword>
<evidence type="ECO:0000256" key="1">
    <source>
        <dbReference type="ARBA" id="ARBA00022574"/>
    </source>
</evidence>
<feature type="region of interest" description="Disordered" evidence="5">
    <location>
        <begin position="1"/>
        <end position="139"/>
    </location>
</feature>
<dbReference type="Gene3D" id="2.130.10.10">
    <property type="entry name" value="YVTN repeat-like/Quinoprotein amine dehydrogenase"/>
    <property type="match status" value="2"/>
</dbReference>
<feature type="repeat" description="WD" evidence="4">
    <location>
        <begin position="600"/>
        <end position="632"/>
    </location>
</feature>
<feature type="compositionally biased region" description="Basic and acidic residues" evidence="5">
    <location>
        <begin position="36"/>
        <end position="45"/>
    </location>
</feature>
<feature type="compositionally biased region" description="Acidic residues" evidence="5">
    <location>
        <begin position="80"/>
        <end position="130"/>
    </location>
</feature>
<dbReference type="InterPro" id="IPR051859">
    <property type="entry name" value="DCAF"/>
</dbReference>
<dbReference type="PANTHER" id="PTHR19847">
    <property type="entry name" value="DDB1- AND CUL4-ASSOCIATED FACTOR 11"/>
    <property type="match status" value="1"/>
</dbReference>
<dbReference type="PROSITE" id="PS50294">
    <property type="entry name" value="WD_REPEATS_REGION"/>
    <property type="match status" value="2"/>
</dbReference>
<dbReference type="PANTHER" id="PTHR19847:SF7">
    <property type="entry name" value="DDB1- AND CUL4-ASSOCIATED FACTOR 11"/>
    <property type="match status" value="1"/>
</dbReference>
<evidence type="ECO:0000313" key="7">
    <source>
        <dbReference type="Proteomes" id="UP001438707"/>
    </source>
</evidence>
<feature type="compositionally biased region" description="Low complexity" evidence="5">
    <location>
        <begin position="157"/>
        <end position="168"/>
    </location>
</feature>
<name>A0AAW1QLM5_9CHLO</name>
<dbReference type="PROSITE" id="PS50082">
    <property type="entry name" value="WD_REPEATS_2"/>
    <property type="match status" value="3"/>
</dbReference>
<feature type="repeat" description="WD" evidence="4">
    <location>
        <begin position="424"/>
        <end position="457"/>
    </location>
</feature>
<dbReference type="GO" id="GO:0043161">
    <property type="term" value="P:proteasome-mediated ubiquitin-dependent protein catabolic process"/>
    <property type="evidence" value="ECO:0007669"/>
    <property type="project" value="TreeGrafter"/>
</dbReference>
<comment type="caution">
    <text evidence="6">The sequence shown here is derived from an EMBL/GenBank/DDBJ whole genome shotgun (WGS) entry which is preliminary data.</text>
</comment>
<keyword evidence="1 4" id="KW-0853">WD repeat</keyword>
<feature type="region of interest" description="Disordered" evidence="5">
    <location>
        <begin position="635"/>
        <end position="659"/>
    </location>
</feature>
<dbReference type="Proteomes" id="UP001438707">
    <property type="component" value="Unassembled WGS sequence"/>
</dbReference>
<dbReference type="FunFam" id="2.130.10.10:FF:000492">
    <property type="entry name" value="LEC14B homolog isoform X2"/>
    <property type="match status" value="1"/>
</dbReference>
<feature type="compositionally biased region" description="Polar residues" evidence="5">
    <location>
        <begin position="54"/>
        <end position="64"/>
    </location>
</feature>
<evidence type="ECO:0008006" key="8">
    <source>
        <dbReference type="Google" id="ProtNLM"/>
    </source>
</evidence>
<gene>
    <name evidence="6" type="ORF">WJX74_006159</name>
</gene>
<dbReference type="InterPro" id="IPR036322">
    <property type="entry name" value="WD40_repeat_dom_sf"/>
</dbReference>
<evidence type="ECO:0000256" key="4">
    <source>
        <dbReference type="PROSITE-ProRule" id="PRU00221"/>
    </source>
</evidence>
<evidence type="ECO:0000256" key="2">
    <source>
        <dbReference type="ARBA" id="ARBA00022737"/>
    </source>
</evidence>
<dbReference type="SUPFAM" id="SSF50978">
    <property type="entry name" value="WD40 repeat-like"/>
    <property type="match status" value="1"/>
</dbReference>
<dbReference type="AlphaFoldDB" id="A0AAW1QLM5"/>
<feature type="repeat" description="WD" evidence="4">
    <location>
        <begin position="471"/>
        <end position="512"/>
    </location>
</feature>
<evidence type="ECO:0000256" key="3">
    <source>
        <dbReference type="ARBA" id="ARBA00061298"/>
    </source>
</evidence>
<dbReference type="InterPro" id="IPR015943">
    <property type="entry name" value="WD40/YVTN_repeat-like_dom_sf"/>
</dbReference>
<organism evidence="6 7">
    <name type="scientific">Apatococcus lobatus</name>
    <dbReference type="NCBI Taxonomy" id="904363"/>
    <lineage>
        <taxon>Eukaryota</taxon>
        <taxon>Viridiplantae</taxon>
        <taxon>Chlorophyta</taxon>
        <taxon>core chlorophytes</taxon>
        <taxon>Trebouxiophyceae</taxon>
        <taxon>Chlorellales</taxon>
        <taxon>Chlorellaceae</taxon>
        <taxon>Apatococcus</taxon>
    </lineage>
</organism>
<dbReference type="InterPro" id="IPR001680">
    <property type="entry name" value="WD40_rpt"/>
</dbReference>
<accession>A0AAW1QLM5</accession>
<feature type="compositionally biased region" description="Basic residues" evidence="5">
    <location>
        <begin position="25"/>
        <end position="34"/>
    </location>
</feature>
<feature type="region of interest" description="Disordered" evidence="5">
    <location>
        <begin position="157"/>
        <end position="181"/>
    </location>
</feature>
<dbReference type="Pfam" id="PF00400">
    <property type="entry name" value="WD40"/>
    <property type="match status" value="4"/>
</dbReference>
<dbReference type="SMART" id="SM00320">
    <property type="entry name" value="WD40"/>
    <property type="match status" value="6"/>
</dbReference>
<protein>
    <recommendedName>
        <fullName evidence="8">WD repeat-containing protein 23</fullName>
    </recommendedName>
</protein>
<evidence type="ECO:0000313" key="6">
    <source>
        <dbReference type="EMBL" id="KAK9822310.1"/>
    </source>
</evidence>
<reference evidence="6 7" key="1">
    <citation type="journal article" date="2024" name="Nat. Commun.">
        <title>Phylogenomics reveals the evolutionary origins of lichenization in chlorophyte algae.</title>
        <authorList>
            <person name="Puginier C."/>
            <person name="Libourel C."/>
            <person name="Otte J."/>
            <person name="Skaloud P."/>
            <person name="Haon M."/>
            <person name="Grisel S."/>
            <person name="Petersen M."/>
            <person name="Berrin J.G."/>
            <person name="Delaux P.M."/>
            <person name="Dal Grande F."/>
            <person name="Keller J."/>
        </authorList>
    </citation>
    <scope>NUCLEOTIDE SEQUENCE [LARGE SCALE GENOMIC DNA]</scope>
    <source>
        <strain evidence="6 7">SAG 2145</strain>
    </source>
</reference>
<keyword evidence="2" id="KW-0677">Repeat</keyword>
<sequence length="659" mass="73767">MPSSDSEAGSMGGQQSVSSGASPSRSRRRVRVVRRSPTEPSREDNAASCPEATVASSSLRPQGSSDEDERMQLYAALESGADDDEDDSDWEVDQVEAIVDEEEEDEDDDEDDEDEDDEDEDDAEGDDEDVTVTVEGRGGRGIRMNAANLLRQLLSGRRAQAQRQQEPEPTGPPPPPQVLPPEHALRQVMDAACAAEPLRHPCCPVEEPRVAEGEQPAAGPRSSVMSPSRMLRFREANVSGLGQWSAAQQAHLTAFHAMPSRPSGIADRMQSRAYIGQFSHTGEIFVGAFQNDRRVRLYDVENDWELRKDVHARNLRWTVTDTSISPDQKFLLYCSITPVVNMVDVGNRGDSVLSEANVTDVHESLHFDMLVGQTVDDREQRGMSFSFGIWSLQWSSDGQEIIAGTGDQCLCVFDVERMRTTQRVESHKDDVNAVIFADESSQLVVTGSDDREIKLWDRRALGTRQQPAGVFLGHTEGITHMDSRKDGRYFISNGKDQNVKLWDLRSLRTPREVSALPRVNIGTYNTWDYRWMDYPGRNRNVRHPHDGSVATFQGHSVLQTLIRAYFSPAHTTGQRYIYSGCHSGAVHIWDVASGQTVQRLQYHREIVRDCSWHPYKPLLASCSFDGSICTWENRQTPSDVPEQARGLPAPGHDMYDDMY</sequence>